<dbReference type="RefSeq" id="WP_305732157.1">
    <property type="nucleotide sequence ID" value="NZ_OW150024.1"/>
</dbReference>
<name>A0ABM9DAA7_9BACT</name>
<proteinExistence type="predicted"/>
<evidence type="ECO:0000313" key="2">
    <source>
        <dbReference type="Proteomes" id="UP001295463"/>
    </source>
</evidence>
<dbReference type="EMBL" id="OW150024">
    <property type="protein sequence ID" value="CAH2031328.1"/>
    <property type="molecule type" value="Genomic_DNA"/>
</dbReference>
<gene>
    <name evidence="1" type="ORF">GEAMG1_1498</name>
</gene>
<accession>A0ABM9DAA7</accession>
<keyword evidence="2" id="KW-1185">Reference proteome</keyword>
<evidence type="ECO:0000313" key="1">
    <source>
        <dbReference type="EMBL" id="CAH2031328.1"/>
    </source>
</evidence>
<organism evidence="1 2">
    <name type="scientific">Trichlorobacter ammonificans</name>
    <dbReference type="NCBI Taxonomy" id="2916410"/>
    <lineage>
        <taxon>Bacteria</taxon>
        <taxon>Pseudomonadati</taxon>
        <taxon>Thermodesulfobacteriota</taxon>
        <taxon>Desulfuromonadia</taxon>
        <taxon>Geobacterales</taxon>
        <taxon>Geobacteraceae</taxon>
        <taxon>Trichlorobacter</taxon>
    </lineage>
</organism>
<protein>
    <recommendedName>
        <fullName evidence="3">Cytoplasmic protein</fullName>
    </recommendedName>
</protein>
<reference evidence="1 2" key="1">
    <citation type="submission" date="2022-03" db="EMBL/GenBank/DDBJ databases">
        <authorList>
            <person name="Koch H."/>
        </authorList>
    </citation>
    <scope>NUCLEOTIDE SEQUENCE [LARGE SCALE GENOMIC DNA]</scope>
    <source>
        <strain evidence="1 2">G1</strain>
    </source>
</reference>
<dbReference type="Proteomes" id="UP001295463">
    <property type="component" value="Chromosome"/>
</dbReference>
<evidence type="ECO:0008006" key="3">
    <source>
        <dbReference type="Google" id="ProtNLM"/>
    </source>
</evidence>
<sequence length="72" mass="7991">MIPSAASPLDRTLAAICERCPVCRQARRSQAGIAFTLVKRIETSLCPFCRAYERVHGIKAHERLPSAPPERS</sequence>